<dbReference type="RefSeq" id="WP_026633168.1">
    <property type="nucleotide sequence ID" value="NZ_FONH01000004.1"/>
</dbReference>
<dbReference type="EMBL" id="FONH01000004">
    <property type="protein sequence ID" value="SFE85644.1"/>
    <property type="molecule type" value="Genomic_DNA"/>
</dbReference>
<dbReference type="AlphaFoldDB" id="A0A1I2DYB9"/>
<organism evidence="1 2">
    <name type="scientific">Dyella marensis</name>
    <dbReference type="NCBI Taxonomy" id="500610"/>
    <lineage>
        <taxon>Bacteria</taxon>
        <taxon>Pseudomonadati</taxon>
        <taxon>Pseudomonadota</taxon>
        <taxon>Gammaproteobacteria</taxon>
        <taxon>Lysobacterales</taxon>
        <taxon>Rhodanobacteraceae</taxon>
        <taxon>Dyella</taxon>
    </lineage>
</organism>
<reference evidence="2" key="1">
    <citation type="submission" date="2016-10" db="EMBL/GenBank/DDBJ databases">
        <authorList>
            <person name="Varghese N."/>
            <person name="Submissions S."/>
        </authorList>
    </citation>
    <scope>NUCLEOTIDE SEQUENCE [LARGE SCALE GENOMIC DNA]</scope>
    <source>
        <strain evidence="2">UNC178MFTsu3.1</strain>
    </source>
</reference>
<sequence length="433" mass="47125">MNSNGYPDRQCADATLDACHDATRIVGRSAEQQAQPSDHRSSLLSHLEALAARLAPDLPLLIEARQLFPVIEHADTAIFPATLLEAWESVLLDACASDDDAARWLLTQVLALRLAYVGMPAVHALHRTACGYARCGEACATEETKPRWQARLIELDLALAARLGGASRLFALRDMAARHASVIERGDGAVLRVWIEVLLYEAQQQTGDAAAPLADAAAAAGRLRSVAGMADEGEYLLARVLHRRAHTERGNTRLRALAEAQRLLDALFARSPSARFAMAVAEVALEHGRAGPAEAAKQAFSHALTHAFIAGCDPRRQAASLHCRLAIQLAYEALPDMGPQGSVALDLARKLERQPLPPVATIEGMTQAFVRHGEYARACRLCARAWLAGTRFRTLSALWQQAGATWRNCLASAQDQADWQENDAQRRLAARWQ</sequence>
<accession>A0A1I2DYB9</accession>
<protein>
    <submittedName>
        <fullName evidence="1">Uncharacterized protein</fullName>
    </submittedName>
</protein>
<dbReference type="STRING" id="500610.SAMN02799615_01868"/>
<name>A0A1I2DYB9_9GAMM</name>
<dbReference type="Proteomes" id="UP000199477">
    <property type="component" value="Unassembled WGS sequence"/>
</dbReference>
<evidence type="ECO:0000313" key="2">
    <source>
        <dbReference type="Proteomes" id="UP000199477"/>
    </source>
</evidence>
<keyword evidence="2" id="KW-1185">Reference proteome</keyword>
<gene>
    <name evidence="1" type="ORF">SAMN02799615_01868</name>
</gene>
<evidence type="ECO:0000313" key="1">
    <source>
        <dbReference type="EMBL" id="SFE85644.1"/>
    </source>
</evidence>
<proteinExistence type="predicted"/>